<evidence type="ECO:0000313" key="9">
    <source>
        <dbReference type="EMBL" id="MFO7190645.1"/>
    </source>
</evidence>
<dbReference type="InterPro" id="IPR036259">
    <property type="entry name" value="MFS_trans_sf"/>
</dbReference>
<evidence type="ECO:0000313" key="10">
    <source>
        <dbReference type="EMBL" id="PZN00789.1"/>
    </source>
</evidence>
<dbReference type="PROSITE" id="PS50850">
    <property type="entry name" value="MFS"/>
    <property type="match status" value="1"/>
</dbReference>
<reference evidence="9 11" key="3">
    <citation type="journal article" date="2021" name="BMC Genomics">
        <title>Genome-resolved metagenome and metatranscriptome analyses of thermophilic composting reveal key bacterial players and their metabolic interactions.</title>
        <authorList>
            <person name="Braga L.P.P."/>
            <person name="Pereira R.V."/>
            <person name="Martins L.F."/>
            <person name="Moura L.M.S."/>
            <person name="Sanchez F.B."/>
            <person name="Patane J.S.L."/>
            <person name="da Silva A.M."/>
            <person name="Setubal J.C."/>
        </authorList>
    </citation>
    <scope>NUCLEOTIDE SEQUENCE [LARGE SCALE GENOMIC DNA]</scope>
    <source>
        <strain evidence="9">ZC4RG45</strain>
    </source>
</reference>
<sequence length="448" mass="46650">MSDRTAHPPTGADVSPAEARRVMRASVVGTAIEFYDFTLYGFAAVLVFGPQFFPASDPVAGQLGALATFAVGFVVRPLGAVVGGHFGDRFGRKRVLIATFLTMGLATVAMALVPTYASIGLAAPAILLVLRLIQGLAAGAEWGGAALMAVEHAPRNKRGLYGIAPALGTNSGILLAVLVMLAASYVGPAGFVEYGWRLAFGFSAVLVVFGFVARRRLTESPLFTKAVEQEPPRVPLATLIKEHPGALLRGVVYVLSVAVLGYTLSPYAVGWAVSTQGYSQDTMLLATAFGSAVGLVVMVLTGLNLDGKHRRYALLWIAIMMIPAAIVFFPLLTIGGLFGASIGMITAYVFVTAYQATAGSVLAELFPTKVAYTGVSMAYSLAYVIAGFLPLVATSIVAATGSVTWVEVINVVVALLSLTVAVGHFRRAGRTVAPAVADEPLPQGSPAA</sequence>
<evidence type="ECO:0000256" key="7">
    <source>
        <dbReference type="SAM" id="Phobius"/>
    </source>
</evidence>
<dbReference type="PANTHER" id="PTHR43045:SF2">
    <property type="entry name" value="INNER MEMBRANE METABOLITE TRANSPORT PROTEIN YHJE"/>
    <property type="match status" value="1"/>
</dbReference>
<protein>
    <submittedName>
        <fullName evidence="10">MFS transporter</fullName>
    </submittedName>
</protein>
<dbReference type="Proteomes" id="UP000249324">
    <property type="component" value="Unassembled WGS sequence"/>
</dbReference>
<evidence type="ECO:0000259" key="8">
    <source>
        <dbReference type="PROSITE" id="PS50850"/>
    </source>
</evidence>
<feature type="transmembrane region" description="Helical" evidence="7">
    <location>
        <begin position="312"/>
        <end position="339"/>
    </location>
</feature>
<reference evidence="9" key="1">
    <citation type="submission" date="2018-05" db="EMBL/GenBank/DDBJ databases">
        <authorList>
            <person name="Moura L."/>
            <person name="Setubal J.C."/>
        </authorList>
    </citation>
    <scope>NUCLEOTIDE SEQUENCE</scope>
    <source>
        <strain evidence="9">ZC4RG45</strain>
    </source>
</reference>
<feature type="transmembrane region" description="Helical" evidence="7">
    <location>
        <begin position="378"/>
        <end position="399"/>
    </location>
</feature>
<dbReference type="GO" id="GO:0005886">
    <property type="term" value="C:plasma membrane"/>
    <property type="evidence" value="ECO:0007669"/>
    <property type="project" value="UniProtKB-SubCell"/>
</dbReference>
<dbReference type="Gene3D" id="1.20.1250.20">
    <property type="entry name" value="MFS general substrate transporter like domains"/>
    <property type="match status" value="2"/>
</dbReference>
<keyword evidence="5 7" id="KW-1133">Transmembrane helix</keyword>
<feature type="transmembrane region" description="Helical" evidence="7">
    <location>
        <begin position="405"/>
        <end position="425"/>
    </location>
</feature>
<keyword evidence="2" id="KW-0813">Transport</keyword>
<evidence type="ECO:0000313" key="11">
    <source>
        <dbReference type="Proteomes" id="UP000249324"/>
    </source>
</evidence>
<evidence type="ECO:0000256" key="5">
    <source>
        <dbReference type="ARBA" id="ARBA00022989"/>
    </source>
</evidence>
<feature type="transmembrane region" description="Helical" evidence="7">
    <location>
        <begin position="34"/>
        <end position="53"/>
    </location>
</feature>
<dbReference type="InterPro" id="IPR005828">
    <property type="entry name" value="MFS_sugar_transport-like"/>
</dbReference>
<feature type="domain" description="Major facilitator superfamily (MFS) profile" evidence="8">
    <location>
        <begin position="22"/>
        <end position="426"/>
    </location>
</feature>
<gene>
    <name evidence="9" type="ORF">DIU77_000155</name>
    <name evidence="10" type="ORF">DIU77_02655</name>
</gene>
<keyword evidence="3" id="KW-1003">Cell membrane</keyword>
<comment type="subcellular location">
    <subcellularLocation>
        <location evidence="1">Cell membrane</location>
        <topology evidence="1">Multi-pass membrane protein</topology>
    </subcellularLocation>
</comment>
<dbReference type="Pfam" id="PF00083">
    <property type="entry name" value="Sugar_tr"/>
    <property type="match status" value="1"/>
</dbReference>
<feature type="transmembrane region" description="Helical" evidence="7">
    <location>
        <begin position="95"/>
        <end position="119"/>
    </location>
</feature>
<reference evidence="10" key="2">
    <citation type="submission" date="2018-05" db="EMBL/GenBank/DDBJ databases">
        <authorList>
            <person name="Lanie J.A."/>
            <person name="Ng W.-L."/>
            <person name="Kazmierczak K.M."/>
            <person name="Andrzejewski T.M."/>
            <person name="Davidsen T.M."/>
            <person name="Wayne K.J."/>
            <person name="Tettelin H."/>
            <person name="Glass J.I."/>
            <person name="Rusch D."/>
            <person name="Podicherti R."/>
            <person name="Tsui H.-C.T."/>
            <person name="Winkler M.E."/>
        </authorList>
    </citation>
    <scope>NUCLEOTIDE SEQUENCE</scope>
    <source>
        <strain evidence="10">ZC4RG45</strain>
    </source>
</reference>
<feature type="transmembrane region" description="Helical" evidence="7">
    <location>
        <begin position="246"/>
        <end position="264"/>
    </location>
</feature>
<dbReference type="PANTHER" id="PTHR43045">
    <property type="entry name" value="SHIKIMATE TRANSPORTER"/>
    <property type="match status" value="1"/>
</dbReference>
<dbReference type="SUPFAM" id="SSF103473">
    <property type="entry name" value="MFS general substrate transporter"/>
    <property type="match status" value="1"/>
</dbReference>
<proteinExistence type="predicted"/>
<name>A0A2W4JR26_9PSEU</name>
<organism evidence="10">
    <name type="scientific">Thermocrispum agreste</name>
    <dbReference type="NCBI Taxonomy" id="37925"/>
    <lineage>
        <taxon>Bacteria</taxon>
        <taxon>Bacillati</taxon>
        <taxon>Actinomycetota</taxon>
        <taxon>Actinomycetes</taxon>
        <taxon>Pseudonocardiales</taxon>
        <taxon>Pseudonocardiaceae</taxon>
        <taxon>Thermocrispum</taxon>
    </lineage>
</organism>
<dbReference type="GO" id="GO:0022857">
    <property type="term" value="F:transmembrane transporter activity"/>
    <property type="evidence" value="ECO:0007669"/>
    <property type="project" value="InterPro"/>
</dbReference>
<dbReference type="STRING" id="1111738.GCA_000427905_00348"/>
<feature type="transmembrane region" description="Helical" evidence="7">
    <location>
        <begin position="160"/>
        <end position="182"/>
    </location>
</feature>
<keyword evidence="6 7" id="KW-0472">Membrane</keyword>
<evidence type="ECO:0000256" key="4">
    <source>
        <dbReference type="ARBA" id="ARBA00022692"/>
    </source>
</evidence>
<dbReference type="AlphaFoldDB" id="A0A2W4JR26"/>
<evidence type="ECO:0000256" key="3">
    <source>
        <dbReference type="ARBA" id="ARBA00022475"/>
    </source>
</evidence>
<evidence type="ECO:0000256" key="2">
    <source>
        <dbReference type="ARBA" id="ARBA00022448"/>
    </source>
</evidence>
<dbReference type="EMBL" id="QGUI02000001">
    <property type="protein sequence ID" value="MFO7190645.1"/>
    <property type="molecule type" value="Genomic_DNA"/>
</dbReference>
<keyword evidence="4 7" id="KW-0812">Transmembrane</keyword>
<evidence type="ECO:0000256" key="6">
    <source>
        <dbReference type="ARBA" id="ARBA00023136"/>
    </source>
</evidence>
<reference evidence="9" key="4">
    <citation type="submission" date="2023-08" db="EMBL/GenBank/DDBJ databases">
        <authorList>
            <person name="Guima S.E.S."/>
            <person name="Martins L.F."/>
            <person name="Silva A.M."/>
            <person name="Setubal J.C."/>
        </authorList>
    </citation>
    <scope>NUCLEOTIDE SEQUENCE</scope>
    <source>
        <strain evidence="9">ZC4RG45</strain>
    </source>
</reference>
<feature type="transmembrane region" description="Helical" evidence="7">
    <location>
        <begin position="284"/>
        <end position="305"/>
    </location>
</feature>
<feature type="transmembrane region" description="Helical" evidence="7">
    <location>
        <begin position="59"/>
        <end position="83"/>
    </location>
</feature>
<feature type="transmembrane region" description="Helical" evidence="7">
    <location>
        <begin position="125"/>
        <end position="148"/>
    </location>
</feature>
<dbReference type="EMBL" id="QGUI01000060">
    <property type="protein sequence ID" value="PZN00789.1"/>
    <property type="molecule type" value="Genomic_DNA"/>
</dbReference>
<accession>A0A2W4JR26</accession>
<dbReference type="InterPro" id="IPR020846">
    <property type="entry name" value="MFS_dom"/>
</dbReference>
<evidence type="ECO:0000256" key="1">
    <source>
        <dbReference type="ARBA" id="ARBA00004651"/>
    </source>
</evidence>
<comment type="caution">
    <text evidence="10">The sequence shown here is derived from an EMBL/GenBank/DDBJ whole genome shotgun (WGS) entry which is preliminary data.</text>
</comment>
<feature type="transmembrane region" description="Helical" evidence="7">
    <location>
        <begin position="194"/>
        <end position="213"/>
    </location>
</feature>
<feature type="transmembrane region" description="Helical" evidence="7">
    <location>
        <begin position="345"/>
        <end position="366"/>
    </location>
</feature>